<keyword evidence="5" id="KW-0418">Kinase</keyword>
<dbReference type="STRING" id="35128.B8C9E7"/>
<dbReference type="EMBL" id="CM000646">
    <property type="protein sequence ID" value="EED90034.1"/>
    <property type="molecule type" value="Genomic_DNA"/>
</dbReference>
<evidence type="ECO:0000313" key="10">
    <source>
        <dbReference type="EMBL" id="EED90034.1"/>
    </source>
</evidence>
<dbReference type="FunFam" id="3.30.420.40:FF:000180">
    <property type="entry name" value="D-ribulose kinase isoform X1"/>
    <property type="match status" value="1"/>
</dbReference>
<dbReference type="GO" id="GO:0004856">
    <property type="term" value="F:D-xylulokinase activity"/>
    <property type="evidence" value="ECO:0000318"/>
    <property type="project" value="GO_Central"/>
</dbReference>
<evidence type="ECO:0000256" key="4">
    <source>
        <dbReference type="ARBA" id="ARBA00022741"/>
    </source>
</evidence>
<evidence type="ECO:0000256" key="1">
    <source>
        <dbReference type="ARBA" id="ARBA00001968"/>
    </source>
</evidence>
<dbReference type="PaxDb" id="35128-Thaps36494"/>
<dbReference type="OMA" id="FLHQADW"/>
<protein>
    <recommendedName>
        <fullName evidence="9">D-ribulose kinase</fullName>
        <ecNumber evidence="8">2.7.1.47</ecNumber>
    </recommendedName>
</protein>
<name>B8C9E7_THAPS</name>
<evidence type="ECO:0000256" key="7">
    <source>
        <dbReference type="ARBA" id="ARBA00051146"/>
    </source>
</evidence>
<dbReference type="InParanoid" id="B8C9E7"/>
<dbReference type="RefSeq" id="XP_002292838.1">
    <property type="nucleotide sequence ID" value="XM_002292802.1"/>
</dbReference>
<keyword evidence="11" id="KW-1185">Reference proteome</keyword>
<keyword evidence="4" id="KW-0547">Nucleotide-binding</keyword>
<evidence type="ECO:0000256" key="8">
    <source>
        <dbReference type="ARBA" id="ARBA00066370"/>
    </source>
</evidence>
<dbReference type="InterPro" id="IPR043129">
    <property type="entry name" value="ATPase_NBD"/>
</dbReference>
<dbReference type="GeneID" id="7445887"/>
<keyword evidence="6" id="KW-0067">ATP-binding</keyword>
<reference evidence="10 11" key="1">
    <citation type="journal article" date="2004" name="Science">
        <title>The genome of the diatom Thalassiosira pseudonana: ecology, evolution, and metabolism.</title>
        <authorList>
            <person name="Armbrust E.V."/>
            <person name="Berges J.A."/>
            <person name="Bowler C."/>
            <person name="Green B.R."/>
            <person name="Martinez D."/>
            <person name="Putnam N.H."/>
            <person name="Zhou S."/>
            <person name="Allen A.E."/>
            <person name="Apt K.E."/>
            <person name="Bechner M."/>
            <person name="Brzezinski M.A."/>
            <person name="Chaal B.K."/>
            <person name="Chiovitti A."/>
            <person name="Davis A.K."/>
            <person name="Demarest M.S."/>
            <person name="Detter J.C."/>
            <person name="Glavina T."/>
            <person name="Goodstein D."/>
            <person name="Hadi M.Z."/>
            <person name="Hellsten U."/>
            <person name="Hildebrand M."/>
            <person name="Jenkins B.D."/>
            <person name="Jurka J."/>
            <person name="Kapitonov V.V."/>
            <person name="Kroger N."/>
            <person name="Lau W.W."/>
            <person name="Lane T.W."/>
            <person name="Larimer F.W."/>
            <person name="Lippmeier J.C."/>
            <person name="Lucas S."/>
            <person name="Medina M."/>
            <person name="Montsant A."/>
            <person name="Obornik M."/>
            <person name="Parker M.S."/>
            <person name="Palenik B."/>
            <person name="Pazour G.J."/>
            <person name="Richardson P.M."/>
            <person name="Rynearson T.A."/>
            <person name="Saito M.A."/>
            <person name="Schwartz D.C."/>
            <person name="Thamatrakoln K."/>
            <person name="Valentin K."/>
            <person name="Vardi A."/>
            <person name="Wilkerson F.P."/>
            <person name="Rokhsar D.S."/>
        </authorList>
    </citation>
    <scope>NUCLEOTIDE SEQUENCE [LARGE SCALE GENOMIC DNA]</scope>
    <source>
        <strain evidence="10 11">CCMP1335</strain>
    </source>
</reference>
<dbReference type="Gene3D" id="3.30.420.40">
    <property type="match status" value="2"/>
</dbReference>
<dbReference type="SUPFAM" id="SSF53067">
    <property type="entry name" value="Actin-like ATPase domain"/>
    <property type="match status" value="2"/>
</dbReference>
<dbReference type="AlphaFoldDB" id="B8C9E7"/>
<sequence length="431" mass="46560">AYDWRAAVDTLLSRAKDSVYMMGRVKAICVSGTSASCLLLERGSLNVSRVARMYNYDINVSSSDNADRVMKMIDRFVPEKHTARAPTGSLAKLLLWNEEQPLVDDEGNAKEVLCHQSDYVSMSLINGGLEGETSCSVASDWHNCLKLGYDVRSLSYPSWMLDMLREGANISDPDSVLPSKVVSPGEPLGLISPYVAIKYNLPMDVVLVGGTTDSNAAFFAAAGANPGYGTAVTSLGSTLAMKQLSKTYVEDASRGVYSHRFPRFARDDVESEEAWLVGGASNVGCAVLRQEGFSNDELSQLSADIDPSSDSPLSYYPLVKKGERFPVADSEKEPVLDPKPGSRKEYLHGILQGIGDVERDGFRILGELGTTPNRPTIVLSCGGGSNNDAWIAMRERRLKAICDEGQNVVVKRATNTEASFGAALLAAASFE</sequence>
<evidence type="ECO:0000256" key="5">
    <source>
        <dbReference type="ARBA" id="ARBA00022777"/>
    </source>
</evidence>
<evidence type="ECO:0000256" key="2">
    <source>
        <dbReference type="ARBA" id="ARBA00009156"/>
    </source>
</evidence>
<dbReference type="GO" id="GO:0005524">
    <property type="term" value="F:ATP binding"/>
    <property type="evidence" value="ECO:0007669"/>
    <property type="project" value="UniProtKB-KW"/>
</dbReference>
<keyword evidence="3" id="KW-0808">Transferase</keyword>
<comment type="cofactor">
    <cofactor evidence="1">
        <name>a divalent metal cation</name>
        <dbReference type="ChEBI" id="CHEBI:60240"/>
    </cofactor>
</comment>
<dbReference type="PANTHER" id="PTHR10196">
    <property type="entry name" value="SUGAR KINASE"/>
    <property type="match status" value="1"/>
</dbReference>
<comment type="similarity">
    <text evidence="2">Belongs to the FGGY kinase family.</text>
</comment>
<reference evidence="10 11" key="2">
    <citation type="journal article" date="2008" name="Nature">
        <title>The Phaeodactylum genome reveals the evolutionary history of diatom genomes.</title>
        <authorList>
            <person name="Bowler C."/>
            <person name="Allen A.E."/>
            <person name="Badger J.H."/>
            <person name="Grimwood J."/>
            <person name="Jabbari K."/>
            <person name="Kuo A."/>
            <person name="Maheswari U."/>
            <person name="Martens C."/>
            <person name="Maumus F."/>
            <person name="Otillar R.P."/>
            <person name="Rayko E."/>
            <person name="Salamov A."/>
            <person name="Vandepoele K."/>
            <person name="Beszteri B."/>
            <person name="Gruber A."/>
            <person name="Heijde M."/>
            <person name="Katinka M."/>
            <person name="Mock T."/>
            <person name="Valentin K."/>
            <person name="Verret F."/>
            <person name="Berges J.A."/>
            <person name="Brownlee C."/>
            <person name="Cadoret J.P."/>
            <person name="Chiovitti A."/>
            <person name="Choi C.J."/>
            <person name="Coesel S."/>
            <person name="De Martino A."/>
            <person name="Detter J.C."/>
            <person name="Durkin C."/>
            <person name="Falciatore A."/>
            <person name="Fournet J."/>
            <person name="Haruta M."/>
            <person name="Huysman M.J."/>
            <person name="Jenkins B.D."/>
            <person name="Jiroutova K."/>
            <person name="Jorgensen R.E."/>
            <person name="Joubert Y."/>
            <person name="Kaplan A."/>
            <person name="Kroger N."/>
            <person name="Kroth P.G."/>
            <person name="La Roche J."/>
            <person name="Lindquist E."/>
            <person name="Lommer M."/>
            <person name="Martin-Jezequel V."/>
            <person name="Lopez P.J."/>
            <person name="Lucas S."/>
            <person name="Mangogna M."/>
            <person name="McGinnis K."/>
            <person name="Medlin L.K."/>
            <person name="Montsant A."/>
            <person name="Oudot-Le Secq M.P."/>
            <person name="Napoli C."/>
            <person name="Obornik M."/>
            <person name="Parker M.S."/>
            <person name="Petit J.L."/>
            <person name="Porcel B.M."/>
            <person name="Poulsen N."/>
            <person name="Robison M."/>
            <person name="Rychlewski L."/>
            <person name="Rynearson T.A."/>
            <person name="Schmutz J."/>
            <person name="Shapiro H."/>
            <person name="Siaut M."/>
            <person name="Stanley M."/>
            <person name="Sussman M.R."/>
            <person name="Taylor A.R."/>
            <person name="Vardi A."/>
            <person name="von Dassow P."/>
            <person name="Vyverman W."/>
            <person name="Willis A."/>
            <person name="Wyrwicz L.S."/>
            <person name="Rokhsar D.S."/>
            <person name="Weissenbach J."/>
            <person name="Armbrust E.V."/>
            <person name="Green B.R."/>
            <person name="Van de Peer Y."/>
            <person name="Grigoriev I.V."/>
        </authorList>
    </citation>
    <scope>NUCLEOTIDE SEQUENCE [LARGE SCALE GENOMIC DNA]</scope>
    <source>
        <strain evidence="10 11">CCMP1335</strain>
    </source>
</reference>
<dbReference type="Proteomes" id="UP000001449">
    <property type="component" value="Chromosome 10"/>
</dbReference>
<comment type="catalytic activity">
    <reaction evidence="7">
        <text>D-ribulose + ATP = D-ribulose 5-phosphate + ADP + H(+)</text>
        <dbReference type="Rhea" id="RHEA:17601"/>
        <dbReference type="ChEBI" id="CHEBI:15378"/>
        <dbReference type="ChEBI" id="CHEBI:17173"/>
        <dbReference type="ChEBI" id="CHEBI:30616"/>
        <dbReference type="ChEBI" id="CHEBI:58121"/>
        <dbReference type="ChEBI" id="CHEBI:456216"/>
        <dbReference type="EC" id="2.7.1.47"/>
    </reaction>
</comment>
<dbReference type="HOGENOM" id="CLU_009281_0_0_1"/>
<proteinExistence type="inferred from homology"/>
<dbReference type="EC" id="2.7.1.47" evidence="8"/>
<evidence type="ECO:0000256" key="3">
    <source>
        <dbReference type="ARBA" id="ARBA00022679"/>
    </source>
</evidence>
<organism evidence="10 11">
    <name type="scientific">Thalassiosira pseudonana</name>
    <name type="common">Marine diatom</name>
    <name type="synonym">Cyclotella nana</name>
    <dbReference type="NCBI Taxonomy" id="35128"/>
    <lineage>
        <taxon>Eukaryota</taxon>
        <taxon>Sar</taxon>
        <taxon>Stramenopiles</taxon>
        <taxon>Ochrophyta</taxon>
        <taxon>Bacillariophyta</taxon>
        <taxon>Coscinodiscophyceae</taxon>
        <taxon>Thalassiosirophycidae</taxon>
        <taxon>Thalassiosirales</taxon>
        <taxon>Thalassiosiraceae</taxon>
        <taxon>Thalassiosira</taxon>
    </lineage>
</organism>
<dbReference type="eggNOG" id="ENOG502QVMB">
    <property type="taxonomic scope" value="Eukaryota"/>
</dbReference>
<accession>B8C9E7</accession>
<evidence type="ECO:0000256" key="6">
    <source>
        <dbReference type="ARBA" id="ARBA00022840"/>
    </source>
</evidence>
<dbReference type="GO" id="GO:0005997">
    <property type="term" value="P:xylulose metabolic process"/>
    <property type="evidence" value="ECO:0000318"/>
    <property type="project" value="GO_Central"/>
</dbReference>
<evidence type="ECO:0000256" key="9">
    <source>
        <dbReference type="ARBA" id="ARBA00072590"/>
    </source>
</evidence>
<dbReference type="KEGG" id="tps:THAPSDRAFT_36494"/>
<dbReference type="GO" id="GO:0019150">
    <property type="term" value="F:D-ribulokinase activity"/>
    <property type="evidence" value="ECO:0007669"/>
    <property type="project" value="UniProtKB-EC"/>
</dbReference>
<dbReference type="GO" id="GO:0005829">
    <property type="term" value="C:cytosol"/>
    <property type="evidence" value="ECO:0000318"/>
    <property type="project" value="GO_Central"/>
</dbReference>
<evidence type="ECO:0000313" key="11">
    <source>
        <dbReference type="Proteomes" id="UP000001449"/>
    </source>
</evidence>
<dbReference type="PANTHER" id="PTHR10196:SF80">
    <property type="entry name" value="D-RIBULOSE KINASE"/>
    <property type="match status" value="1"/>
</dbReference>
<gene>
    <name evidence="10" type="ORF">THAPSDRAFT_36494</name>
</gene>
<dbReference type="CDD" id="cd07783">
    <property type="entry name" value="ASKHA_NBD_FGGY_SePSK_AtXK1-like"/>
    <property type="match status" value="1"/>
</dbReference>
<feature type="non-terminal residue" evidence="10">
    <location>
        <position position="1"/>
    </location>
</feature>